<evidence type="ECO:0000313" key="2">
    <source>
        <dbReference type="Proteomes" id="UP000277580"/>
    </source>
</evidence>
<gene>
    <name evidence="1" type="ORF">P167DRAFT_571947</name>
</gene>
<keyword evidence="2" id="KW-1185">Reference proteome</keyword>
<sequence length="164" mass="18697">MSQFIPTFLNPDSPVDHSEGTTTTTLIVIFTVLACASMEISKTLLPDIVTIIQQIGIILAPWYFSIEKFPGYPGPSSPDVVRSYDKAMKYLEQHYEEWRCTLPIYKLAEPFNPTPNEIYLYSGRSPNNMPKISLLKAPRLRVERAAFRGHIPSRMNIVMNMDEN</sequence>
<organism evidence="1 2">
    <name type="scientific">Morchella conica CCBAS932</name>
    <dbReference type="NCBI Taxonomy" id="1392247"/>
    <lineage>
        <taxon>Eukaryota</taxon>
        <taxon>Fungi</taxon>
        <taxon>Dikarya</taxon>
        <taxon>Ascomycota</taxon>
        <taxon>Pezizomycotina</taxon>
        <taxon>Pezizomycetes</taxon>
        <taxon>Pezizales</taxon>
        <taxon>Morchellaceae</taxon>
        <taxon>Morchella</taxon>
    </lineage>
</organism>
<reference evidence="1 2" key="1">
    <citation type="journal article" date="2018" name="Nat. Ecol. Evol.">
        <title>Pezizomycetes genomes reveal the molecular basis of ectomycorrhizal truffle lifestyle.</title>
        <authorList>
            <person name="Murat C."/>
            <person name="Payen T."/>
            <person name="Noel B."/>
            <person name="Kuo A."/>
            <person name="Morin E."/>
            <person name="Chen J."/>
            <person name="Kohler A."/>
            <person name="Krizsan K."/>
            <person name="Balestrini R."/>
            <person name="Da Silva C."/>
            <person name="Montanini B."/>
            <person name="Hainaut M."/>
            <person name="Levati E."/>
            <person name="Barry K.W."/>
            <person name="Belfiori B."/>
            <person name="Cichocki N."/>
            <person name="Clum A."/>
            <person name="Dockter R.B."/>
            <person name="Fauchery L."/>
            <person name="Guy J."/>
            <person name="Iotti M."/>
            <person name="Le Tacon F."/>
            <person name="Lindquist E.A."/>
            <person name="Lipzen A."/>
            <person name="Malagnac F."/>
            <person name="Mello A."/>
            <person name="Molinier V."/>
            <person name="Miyauchi S."/>
            <person name="Poulain J."/>
            <person name="Riccioni C."/>
            <person name="Rubini A."/>
            <person name="Sitrit Y."/>
            <person name="Splivallo R."/>
            <person name="Traeger S."/>
            <person name="Wang M."/>
            <person name="Zifcakova L."/>
            <person name="Wipf D."/>
            <person name="Zambonelli A."/>
            <person name="Paolocci F."/>
            <person name="Nowrousian M."/>
            <person name="Ottonello S."/>
            <person name="Baldrian P."/>
            <person name="Spatafora J.W."/>
            <person name="Henrissat B."/>
            <person name="Nagy L.G."/>
            <person name="Aury J.M."/>
            <person name="Wincker P."/>
            <person name="Grigoriev I.V."/>
            <person name="Bonfante P."/>
            <person name="Martin F.M."/>
        </authorList>
    </citation>
    <scope>NUCLEOTIDE SEQUENCE [LARGE SCALE GENOMIC DNA]</scope>
    <source>
        <strain evidence="1 2">CCBAS932</strain>
    </source>
</reference>
<protein>
    <submittedName>
        <fullName evidence="1">Uncharacterized protein</fullName>
    </submittedName>
</protein>
<dbReference type="InParanoid" id="A0A3N4KX10"/>
<dbReference type="EMBL" id="ML119115">
    <property type="protein sequence ID" value="RPB15080.1"/>
    <property type="molecule type" value="Genomic_DNA"/>
</dbReference>
<name>A0A3N4KX10_9PEZI</name>
<proteinExistence type="predicted"/>
<dbReference type="OrthoDB" id="10339638at2759"/>
<evidence type="ECO:0000313" key="1">
    <source>
        <dbReference type="EMBL" id="RPB15080.1"/>
    </source>
</evidence>
<dbReference type="AlphaFoldDB" id="A0A3N4KX10"/>
<accession>A0A3N4KX10</accession>
<dbReference type="Proteomes" id="UP000277580">
    <property type="component" value="Unassembled WGS sequence"/>
</dbReference>